<accession>A0ABY7YJW9</accession>
<keyword evidence="3" id="KW-1185">Reference proteome</keyword>
<proteinExistence type="predicted"/>
<evidence type="ECO:0000313" key="3">
    <source>
        <dbReference type="Proteomes" id="UP001220530"/>
    </source>
</evidence>
<dbReference type="InterPro" id="IPR043128">
    <property type="entry name" value="Rev_trsase/Diguanyl_cyclase"/>
</dbReference>
<evidence type="ECO:0000313" key="2">
    <source>
        <dbReference type="EMBL" id="WDR01260.1"/>
    </source>
</evidence>
<dbReference type="Gene3D" id="3.30.70.270">
    <property type="match status" value="1"/>
</dbReference>
<dbReference type="SUPFAM" id="SSF55073">
    <property type="entry name" value="Nucleotide cyclase"/>
    <property type="match status" value="1"/>
</dbReference>
<reference evidence="2 3" key="1">
    <citation type="submission" date="2023-02" db="EMBL/GenBank/DDBJ databases">
        <title>Devosia algicola sp. nov., isolated from the phycosphere of marine algae.</title>
        <authorList>
            <person name="Kim J.M."/>
            <person name="Lee J.K."/>
            <person name="Choi B.J."/>
            <person name="Bayburt H."/>
            <person name="Jeon C.O."/>
        </authorList>
    </citation>
    <scope>NUCLEOTIDE SEQUENCE [LARGE SCALE GENOMIC DNA]</scope>
    <source>
        <strain evidence="2 3">G20-9</strain>
    </source>
</reference>
<gene>
    <name evidence="2" type="ORF">PSQ19_10395</name>
</gene>
<dbReference type="PANTHER" id="PTHR46663">
    <property type="entry name" value="DIGUANYLATE CYCLASE DGCT-RELATED"/>
    <property type="match status" value="1"/>
</dbReference>
<dbReference type="InterPro" id="IPR052163">
    <property type="entry name" value="DGC-Regulatory_Protein"/>
</dbReference>
<dbReference type="EMBL" id="CP118246">
    <property type="protein sequence ID" value="WDR01260.1"/>
    <property type="molecule type" value="Genomic_DNA"/>
</dbReference>
<dbReference type="InterPro" id="IPR029787">
    <property type="entry name" value="Nucleotide_cyclase"/>
</dbReference>
<protein>
    <submittedName>
        <fullName evidence="2">GGDEF domain-containing protein</fullName>
    </submittedName>
</protein>
<organism evidence="2 3">
    <name type="scientific">Devosia algicola</name>
    <dbReference type="NCBI Taxonomy" id="3026418"/>
    <lineage>
        <taxon>Bacteria</taxon>
        <taxon>Pseudomonadati</taxon>
        <taxon>Pseudomonadota</taxon>
        <taxon>Alphaproteobacteria</taxon>
        <taxon>Hyphomicrobiales</taxon>
        <taxon>Devosiaceae</taxon>
        <taxon>Devosia</taxon>
    </lineage>
</organism>
<dbReference type="RefSeq" id="WP_282217671.1">
    <property type="nucleotide sequence ID" value="NZ_CP118246.1"/>
</dbReference>
<dbReference type="NCBIfam" id="TIGR00254">
    <property type="entry name" value="GGDEF"/>
    <property type="match status" value="1"/>
</dbReference>
<dbReference type="Pfam" id="PF00990">
    <property type="entry name" value="GGDEF"/>
    <property type="match status" value="1"/>
</dbReference>
<dbReference type="Proteomes" id="UP001220530">
    <property type="component" value="Chromosome"/>
</dbReference>
<evidence type="ECO:0000259" key="1">
    <source>
        <dbReference type="PROSITE" id="PS50887"/>
    </source>
</evidence>
<dbReference type="PROSITE" id="PS50887">
    <property type="entry name" value="GGDEF"/>
    <property type="match status" value="1"/>
</dbReference>
<dbReference type="SMART" id="SM00267">
    <property type="entry name" value="GGDEF"/>
    <property type="match status" value="1"/>
</dbReference>
<name>A0ABY7YJW9_9HYPH</name>
<sequence length="141" mass="14771">MIDVDLFKQANDSFGHAAGDAVIIEVARRIAAAIGPGNYCGRWGGDEFIVLLSEGATNRLQAGAYAVMAAVCDTPIALPDGKSISVTISVGACLVEPDEAIEHATDMADTALYMAKGEGRSRVVMFDPNTALPQFAPKTRA</sequence>
<dbReference type="InterPro" id="IPR000160">
    <property type="entry name" value="GGDEF_dom"/>
</dbReference>
<dbReference type="PANTHER" id="PTHR46663:SF4">
    <property type="entry name" value="DIGUANYLATE CYCLASE DGCT-RELATED"/>
    <property type="match status" value="1"/>
</dbReference>
<feature type="domain" description="GGDEF" evidence="1">
    <location>
        <begin position="1"/>
        <end position="128"/>
    </location>
</feature>
<dbReference type="CDD" id="cd01949">
    <property type="entry name" value="GGDEF"/>
    <property type="match status" value="1"/>
</dbReference>